<reference evidence="1" key="1">
    <citation type="journal article" date="2019" name="Sci. Rep.">
        <title>Draft genome of Tanacetum cinerariifolium, the natural source of mosquito coil.</title>
        <authorList>
            <person name="Yamashiro T."/>
            <person name="Shiraishi A."/>
            <person name="Satake H."/>
            <person name="Nakayama K."/>
        </authorList>
    </citation>
    <scope>NUCLEOTIDE SEQUENCE</scope>
</reference>
<comment type="caution">
    <text evidence="1">The sequence shown here is derived from an EMBL/GenBank/DDBJ whole genome shotgun (WGS) entry which is preliminary data.</text>
</comment>
<proteinExistence type="predicted"/>
<feature type="non-terminal residue" evidence="1">
    <location>
        <position position="160"/>
    </location>
</feature>
<protein>
    <submittedName>
        <fullName evidence="1">Ribonuclease H-like domain-containing protein</fullName>
    </submittedName>
</protein>
<dbReference type="EMBL" id="BKCJ011004882">
    <property type="protein sequence ID" value="GFC65015.1"/>
    <property type="molecule type" value="Genomic_DNA"/>
</dbReference>
<name>A0A699QHS1_TANCI</name>
<accession>A0A699QHS1</accession>
<dbReference type="Pfam" id="PF14223">
    <property type="entry name" value="Retrotran_gag_2"/>
    <property type="match status" value="1"/>
</dbReference>
<organism evidence="1">
    <name type="scientific">Tanacetum cinerariifolium</name>
    <name type="common">Dalmatian daisy</name>
    <name type="synonym">Chrysanthemum cinerariifolium</name>
    <dbReference type="NCBI Taxonomy" id="118510"/>
    <lineage>
        <taxon>Eukaryota</taxon>
        <taxon>Viridiplantae</taxon>
        <taxon>Streptophyta</taxon>
        <taxon>Embryophyta</taxon>
        <taxon>Tracheophyta</taxon>
        <taxon>Spermatophyta</taxon>
        <taxon>Magnoliopsida</taxon>
        <taxon>eudicotyledons</taxon>
        <taxon>Gunneridae</taxon>
        <taxon>Pentapetalae</taxon>
        <taxon>asterids</taxon>
        <taxon>campanulids</taxon>
        <taxon>Asterales</taxon>
        <taxon>Asteraceae</taxon>
        <taxon>Asteroideae</taxon>
        <taxon>Anthemideae</taxon>
        <taxon>Anthemidinae</taxon>
        <taxon>Tanacetum</taxon>
    </lineage>
</organism>
<dbReference type="AlphaFoldDB" id="A0A699QHS1"/>
<gene>
    <name evidence="1" type="ORF">Tci_836985</name>
</gene>
<evidence type="ECO:0000313" key="1">
    <source>
        <dbReference type="EMBL" id="GFC65015.1"/>
    </source>
</evidence>
<sequence length="160" mass="18317">MGKTMLKQQFTEFSVTKEEGLHKGYDKFQKILSQLNQVQARLDNDDINMKFLRALPSSWSQVDQMEMEELDLKWKLAMLSLRINKFKKKAGQKINYNNKQPARFDRRKVRCYKCLQLNKTGVVEKVYGMMAGLNGDHAAKGAASVSDATTEFAMMGISPQ</sequence>